<reference evidence="9" key="2">
    <citation type="submission" date="2025-09" db="UniProtKB">
        <authorList>
            <consortium name="Ensembl"/>
        </authorList>
    </citation>
    <scope>IDENTIFICATION</scope>
</reference>
<keyword evidence="10" id="KW-1185">Reference proteome</keyword>
<evidence type="ECO:0000313" key="9">
    <source>
        <dbReference type="Ensembl" id="ENSSMRP00000001703.1"/>
    </source>
</evidence>
<reference evidence="9" key="1">
    <citation type="submission" date="2025-08" db="UniProtKB">
        <authorList>
            <consortium name="Ensembl"/>
        </authorList>
    </citation>
    <scope>IDENTIFICATION</scope>
</reference>
<dbReference type="Gene3D" id="2.40.10.10">
    <property type="entry name" value="Trypsin-like serine proteases"/>
    <property type="match status" value="1"/>
</dbReference>
<dbReference type="PANTHER" id="PTHR24250">
    <property type="entry name" value="CHYMOTRYPSIN-RELATED"/>
    <property type="match status" value="1"/>
</dbReference>
<keyword evidence="4" id="KW-0378">Hydrolase</keyword>
<protein>
    <recommendedName>
        <fullName evidence="8">Peptidase S1 domain-containing protein</fullName>
    </recommendedName>
</protein>
<organism evidence="9 10">
    <name type="scientific">Salvator merianae</name>
    <name type="common">Argentine black and white tegu</name>
    <name type="synonym">Tupinambis merianae</name>
    <dbReference type="NCBI Taxonomy" id="96440"/>
    <lineage>
        <taxon>Eukaryota</taxon>
        <taxon>Metazoa</taxon>
        <taxon>Chordata</taxon>
        <taxon>Craniata</taxon>
        <taxon>Vertebrata</taxon>
        <taxon>Euteleostomi</taxon>
        <taxon>Lepidosauria</taxon>
        <taxon>Squamata</taxon>
        <taxon>Bifurcata</taxon>
        <taxon>Unidentata</taxon>
        <taxon>Episquamata</taxon>
        <taxon>Laterata</taxon>
        <taxon>Teiioidea</taxon>
        <taxon>Teiidae</taxon>
        <taxon>Salvator</taxon>
    </lineage>
</organism>
<dbReference type="Pfam" id="PF00089">
    <property type="entry name" value="Trypsin"/>
    <property type="match status" value="1"/>
</dbReference>
<dbReference type="InterPro" id="IPR033116">
    <property type="entry name" value="TRYPSIN_SER"/>
</dbReference>
<comment type="subcellular location">
    <subcellularLocation>
        <location evidence="1">Secreted</location>
    </subcellularLocation>
</comment>
<accession>A0A8D0B0R2</accession>
<dbReference type="Ensembl" id="ENSSMRT00000002046.1">
    <property type="protein sequence ID" value="ENSSMRP00000001703.1"/>
    <property type="gene ID" value="ENSSMRG00000001479.1"/>
</dbReference>
<dbReference type="SMART" id="SM00020">
    <property type="entry name" value="Tryp_SPc"/>
    <property type="match status" value="1"/>
</dbReference>
<keyword evidence="5" id="KW-0720">Serine protease</keyword>
<dbReference type="GO" id="GO:0004252">
    <property type="term" value="F:serine-type endopeptidase activity"/>
    <property type="evidence" value="ECO:0007669"/>
    <property type="project" value="InterPro"/>
</dbReference>
<evidence type="ECO:0000256" key="5">
    <source>
        <dbReference type="ARBA" id="ARBA00022825"/>
    </source>
</evidence>
<name>A0A8D0B0R2_SALMN</name>
<keyword evidence="2" id="KW-0964">Secreted</keyword>
<dbReference type="InterPro" id="IPR001254">
    <property type="entry name" value="Trypsin_dom"/>
</dbReference>
<evidence type="ECO:0000256" key="6">
    <source>
        <dbReference type="ARBA" id="ARBA00023145"/>
    </source>
</evidence>
<dbReference type="AlphaFoldDB" id="A0A8D0B0R2"/>
<feature type="domain" description="Peptidase S1" evidence="8">
    <location>
        <begin position="9"/>
        <end position="168"/>
    </location>
</feature>
<dbReference type="GO" id="GO:0006508">
    <property type="term" value="P:proteolysis"/>
    <property type="evidence" value="ECO:0007669"/>
    <property type="project" value="UniProtKB-KW"/>
</dbReference>
<sequence>MCTTQRLDPDYQACAERAKDSAASLASFYRPGVRMSFIPPFRNAAQSDLAASPSALPVPTEVLMAALVLFPAAFTTPSKLQQTALPLVSNAQCKQSWGDNISDLMICAGGAGASSCMGDSGGPLVCQQDGIWKLVGIVSWGSSRCSTTIPAVYARVSVLRDWAEGIMKNN</sequence>
<dbReference type="SUPFAM" id="SSF50494">
    <property type="entry name" value="Trypsin-like serine proteases"/>
    <property type="match status" value="1"/>
</dbReference>
<dbReference type="PROSITE" id="PS00135">
    <property type="entry name" value="TRYPSIN_SER"/>
    <property type="match status" value="1"/>
</dbReference>
<proteinExistence type="predicted"/>
<dbReference type="InterPro" id="IPR009003">
    <property type="entry name" value="Peptidase_S1_PA"/>
</dbReference>
<dbReference type="Proteomes" id="UP000694421">
    <property type="component" value="Unplaced"/>
</dbReference>
<keyword evidence="6" id="KW-0865">Zymogen</keyword>
<dbReference type="GeneTree" id="ENSGT00940000153216"/>
<evidence type="ECO:0000256" key="3">
    <source>
        <dbReference type="ARBA" id="ARBA00022670"/>
    </source>
</evidence>
<evidence type="ECO:0000256" key="2">
    <source>
        <dbReference type="ARBA" id="ARBA00022525"/>
    </source>
</evidence>
<dbReference type="GO" id="GO:0005576">
    <property type="term" value="C:extracellular region"/>
    <property type="evidence" value="ECO:0007669"/>
    <property type="project" value="UniProtKB-SubCell"/>
</dbReference>
<dbReference type="FunFam" id="2.40.10.10:FF:000176">
    <property type="entry name" value="Chymotrypsinogen A"/>
    <property type="match status" value="1"/>
</dbReference>
<dbReference type="PROSITE" id="PS50240">
    <property type="entry name" value="TRYPSIN_DOM"/>
    <property type="match status" value="1"/>
</dbReference>
<dbReference type="PANTHER" id="PTHR24250:SF65">
    <property type="entry name" value="CHYMOTRYPSINOGEN B"/>
    <property type="match status" value="1"/>
</dbReference>
<evidence type="ECO:0000256" key="4">
    <source>
        <dbReference type="ARBA" id="ARBA00022801"/>
    </source>
</evidence>
<evidence type="ECO:0000256" key="1">
    <source>
        <dbReference type="ARBA" id="ARBA00004613"/>
    </source>
</evidence>
<evidence type="ECO:0000313" key="10">
    <source>
        <dbReference type="Proteomes" id="UP000694421"/>
    </source>
</evidence>
<keyword evidence="3" id="KW-0645">Protease</keyword>
<dbReference type="InterPro" id="IPR043504">
    <property type="entry name" value="Peptidase_S1_PA_chymotrypsin"/>
</dbReference>
<evidence type="ECO:0000256" key="7">
    <source>
        <dbReference type="ARBA" id="ARBA00023157"/>
    </source>
</evidence>
<evidence type="ECO:0000259" key="8">
    <source>
        <dbReference type="PROSITE" id="PS50240"/>
    </source>
</evidence>
<keyword evidence="7" id="KW-1015">Disulfide bond</keyword>